<gene>
    <name evidence="3" type="primary">fabG_3</name>
    <name evidence="3" type="ORF">EUAN_19860</name>
</gene>
<dbReference type="EMBL" id="MKIE01000009">
    <property type="protein sequence ID" value="OHW61666.1"/>
    <property type="molecule type" value="Genomic_DNA"/>
</dbReference>
<evidence type="ECO:0000256" key="1">
    <source>
        <dbReference type="ARBA" id="ARBA00006484"/>
    </source>
</evidence>
<dbReference type="SUPFAM" id="SSF51735">
    <property type="entry name" value="NAD(P)-binding Rossmann-fold domains"/>
    <property type="match status" value="1"/>
</dbReference>
<dbReference type="InterPro" id="IPR051122">
    <property type="entry name" value="SDR_DHRS6-like"/>
</dbReference>
<evidence type="ECO:0000313" key="3">
    <source>
        <dbReference type="EMBL" id="OHW61666.1"/>
    </source>
</evidence>
<dbReference type="Pfam" id="PF13561">
    <property type="entry name" value="adh_short_C2"/>
    <property type="match status" value="1"/>
</dbReference>
<dbReference type="EC" id="1.1.1.100" evidence="3"/>
<dbReference type="Gene3D" id="3.40.50.720">
    <property type="entry name" value="NAD(P)-binding Rossmann-like Domain"/>
    <property type="match status" value="1"/>
</dbReference>
<dbReference type="AlphaFoldDB" id="A0A1S1V4S4"/>
<reference evidence="3 4" key="1">
    <citation type="submission" date="2016-09" db="EMBL/GenBank/DDBJ databases">
        <title>Genome sequence of Eubacterium angustum.</title>
        <authorList>
            <person name="Poehlein A."/>
            <person name="Daniel R."/>
        </authorList>
    </citation>
    <scope>NUCLEOTIDE SEQUENCE [LARGE SCALE GENOMIC DNA]</scope>
    <source>
        <strain evidence="3 4">DSM 1989</strain>
    </source>
</reference>
<dbReference type="PANTHER" id="PTHR43477:SF1">
    <property type="entry name" value="DIHYDROANTICAPSIN 7-DEHYDROGENASE"/>
    <property type="match status" value="1"/>
</dbReference>
<dbReference type="InterPro" id="IPR036291">
    <property type="entry name" value="NAD(P)-bd_dom_sf"/>
</dbReference>
<dbReference type="RefSeq" id="WP_084655889.1">
    <property type="nucleotide sequence ID" value="NZ_MKIE01000009.1"/>
</dbReference>
<dbReference type="PANTHER" id="PTHR43477">
    <property type="entry name" value="DIHYDROANTICAPSIN 7-DEHYDROGENASE"/>
    <property type="match status" value="1"/>
</dbReference>
<keyword evidence="2 3" id="KW-0560">Oxidoreductase</keyword>
<dbReference type="STRING" id="39480.EUAN_19860"/>
<name>A0A1S1V4S4_9FIRM</name>
<sequence>MSGKILIYGGSGAVGFASAELLKDAGYNLHLVGSNEEKLKAAAQKLGADISVADVKDPESFSKVAEEAGKELAGLVYAVGSINLKSLRRLSVEDFIEDFRLNSLGAALAIQSSLSALKKHKNSSIVLYSSVAVQQGLSMHASLSMSKGAVEGLVRSLAAELAPDIRVNGIAPSLLGDSSLSSSILRDEKTVDSMAKTHALKRLGSASDIASLTAFLISEKASWITGQIMGVDGGRSVIQA</sequence>
<dbReference type="OrthoDB" id="9803333at2"/>
<dbReference type="InterPro" id="IPR002347">
    <property type="entry name" value="SDR_fam"/>
</dbReference>
<dbReference type="Proteomes" id="UP000180254">
    <property type="component" value="Unassembled WGS sequence"/>
</dbReference>
<comment type="caution">
    <text evidence="3">The sequence shown here is derived from an EMBL/GenBank/DDBJ whole genome shotgun (WGS) entry which is preliminary data.</text>
</comment>
<evidence type="ECO:0000313" key="4">
    <source>
        <dbReference type="Proteomes" id="UP000180254"/>
    </source>
</evidence>
<organism evidence="3 4">
    <name type="scientific">Andreesenia angusta</name>
    <dbReference type="NCBI Taxonomy" id="39480"/>
    <lineage>
        <taxon>Bacteria</taxon>
        <taxon>Bacillati</taxon>
        <taxon>Bacillota</taxon>
        <taxon>Tissierellia</taxon>
        <taxon>Tissierellales</taxon>
        <taxon>Gottschalkiaceae</taxon>
        <taxon>Andreesenia</taxon>
    </lineage>
</organism>
<evidence type="ECO:0000256" key="2">
    <source>
        <dbReference type="ARBA" id="ARBA00023002"/>
    </source>
</evidence>
<proteinExistence type="inferred from homology"/>
<dbReference type="CDD" id="cd05233">
    <property type="entry name" value="SDR_c"/>
    <property type="match status" value="1"/>
</dbReference>
<comment type="similarity">
    <text evidence="1">Belongs to the short-chain dehydrogenases/reductases (SDR) family.</text>
</comment>
<dbReference type="PRINTS" id="PR00081">
    <property type="entry name" value="GDHRDH"/>
</dbReference>
<accession>A0A1S1V4S4</accession>
<dbReference type="GO" id="GO:0004316">
    <property type="term" value="F:3-oxoacyl-[acyl-carrier-protein] reductase (NADPH) activity"/>
    <property type="evidence" value="ECO:0007669"/>
    <property type="project" value="UniProtKB-EC"/>
</dbReference>
<protein>
    <submittedName>
        <fullName evidence="3">3-oxoacyl-[acyl-carrier-protein] reductase FabG</fullName>
        <ecNumber evidence="3">1.1.1.100</ecNumber>
    </submittedName>
</protein>
<keyword evidence="4" id="KW-1185">Reference proteome</keyword>